<dbReference type="EMBL" id="JADEWL010000104">
    <property type="protein sequence ID" value="MBE9215526.1"/>
    <property type="molecule type" value="Genomic_DNA"/>
</dbReference>
<dbReference type="Gene3D" id="3.40.33.10">
    <property type="entry name" value="CAP"/>
    <property type="match status" value="1"/>
</dbReference>
<dbReference type="PANTHER" id="PTHR31157">
    <property type="entry name" value="SCP DOMAIN-CONTAINING PROTEIN"/>
    <property type="match status" value="1"/>
</dbReference>
<dbReference type="SMART" id="SM00198">
    <property type="entry name" value="SCP"/>
    <property type="match status" value="1"/>
</dbReference>
<dbReference type="Gene3D" id="2.60.120.380">
    <property type="match status" value="1"/>
</dbReference>
<dbReference type="Pfam" id="PF00188">
    <property type="entry name" value="CAP"/>
    <property type="match status" value="1"/>
</dbReference>
<gene>
    <name evidence="2" type="ORF">IQ247_23150</name>
</gene>
<dbReference type="PANTHER" id="PTHR31157:SF1">
    <property type="entry name" value="SCP DOMAIN-CONTAINING PROTEIN"/>
    <property type="match status" value="1"/>
</dbReference>
<evidence type="ECO:0000313" key="3">
    <source>
        <dbReference type="Proteomes" id="UP000620559"/>
    </source>
</evidence>
<dbReference type="InterPro" id="IPR014044">
    <property type="entry name" value="CAP_dom"/>
</dbReference>
<sequence>MPINLFDANFYRSANSDLNGLSDSQAWSHFKNYGLENGLEFSSLIDLDFYRASNSDLADLSDRQAYEHLVNYGVSQGRKFSALTDLEFYRETNTDLANLSNEELFDHLKNQGMDEGRSFSPFFNVKYYLADNPDIAQSVGNSYKQAFNNFVIENWNEGDSFSPAFDAQFYKNAYTDLAASSLDNKQLLEHFVLKGLDEGRASAPGFDVNYYLNNNPDLKQAGLSYTDAYKHFVSVGLRDGFAASEYIEIDYAGNTLDTARTIALDSGEIIFRDSVGNSDIEDFYRLNLNNPNNKFDLSINGLSADADLELLNSSGEIIARAANSGNIGESLNINNLENGAYYIRVLQGIEPTNTNYNLSLSVTPIAAEPDVIVLDESTPIPATPISPVPQSGSTNSSNPLIDEVVRLTNSYRTQHGLQPLTLNMELSNAAQAHSEDMAVSDFFSHTGSNGTKVSDRTKSAGYQSPYVGENIAAGYMSAEEVVRGWMNSPGHRENILNANYREIGIGYHYLAHDTGEVNYNRYWTQDFGAVVST</sequence>
<dbReference type="CDD" id="cd05379">
    <property type="entry name" value="CAP_bacterial"/>
    <property type="match status" value="1"/>
</dbReference>
<dbReference type="Proteomes" id="UP000620559">
    <property type="component" value="Unassembled WGS sequence"/>
</dbReference>
<dbReference type="SUPFAM" id="SSF89260">
    <property type="entry name" value="Collagen-binding domain"/>
    <property type="match status" value="1"/>
</dbReference>
<dbReference type="Pfam" id="PF04151">
    <property type="entry name" value="PPC"/>
    <property type="match status" value="1"/>
</dbReference>
<name>A0A8J7F3E3_9CYAN</name>
<comment type="caution">
    <text evidence="2">The sequence shown here is derived from an EMBL/GenBank/DDBJ whole genome shotgun (WGS) entry which is preliminary data.</text>
</comment>
<keyword evidence="3" id="KW-1185">Reference proteome</keyword>
<protein>
    <submittedName>
        <fullName evidence="2">Pre-peptidase C-terminal domain-containing protein</fullName>
    </submittedName>
</protein>
<reference evidence="2" key="1">
    <citation type="submission" date="2020-10" db="EMBL/GenBank/DDBJ databases">
        <authorList>
            <person name="Castelo-Branco R."/>
            <person name="Eusebio N."/>
            <person name="Adriana R."/>
            <person name="Vieira A."/>
            <person name="Brugerolle De Fraissinette N."/>
            <person name="Rezende De Castro R."/>
            <person name="Schneider M.P."/>
            <person name="Vasconcelos V."/>
            <person name="Leao P.N."/>
        </authorList>
    </citation>
    <scope>NUCLEOTIDE SEQUENCE</scope>
    <source>
        <strain evidence="2">LEGE 06105</strain>
    </source>
</reference>
<dbReference type="InterPro" id="IPR035940">
    <property type="entry name" value="CAP_sf"/>
</dbReference>
<dbReference type="AlphaFoldDB" id="A0A8J7F3E3"/>
<dbReference type="InterPro" id="IPR007280">
    <property type="entry name" value="Peptidase_C_arc/bac"/>
</dbReference>
<accession>A0A8J7F3E3</accession>
<feature type="domain" description="SCP" evidence="1">
    <location>
        <begin position="401"/>
        <end position="523"/>
    </location>
</feature>
<dbReference type="RefSeq" id="WP_193923639.1">
    <property type="nucleotide sequence ID" value="NZ_JADEWL010000104.1"/>
</dbReference>
<proteinExistence type="predicted"/>
<organism evidence="2 3">
    <name type="scientific">Plectonema cf. radiosum LEGE 06105</name>
    <dbReference type="NCBI Taxonomy" id="945769"/>
    <lineage>
        <taxon>Bacteria</taxon>
        <taxon>Bacillati</taxon>
        <taxon>Cyanobacteriota</taxon>
        <taxon>Cyanophyceae</taxon>
        <taxon>Oscillatoriophycideae</taxon>
        <taxon>Oscillatoriales</taxon>
        <taxon>Microcoleaceae</taxon>
        <taxon>Plectonema</taxon>
    </lineage>
</organism>
<evidence type="ECO:0000259" key="1">
    <source>
        <dbReference type="SMART" id="SM00198"/>
    </source>
</evidence>
<evidence type="ECO:0000313" key="2">
    <source>
        <dbReference type="EMBL" id="MBE9215526.1"/>
    </source>
</evidence>
<dbReference type="SUPFAM" id="SSF55797">
    <property type="entry name" value="PR-1-like"/>
    <property type="match status" value="1"/>
</dbReference>